<dbReference type="Proteomes" id="UP001056500">
    <property type="component" value="Chromosome"/>
</dbReference>
<protein>
    <submittedName>
        <fullName evidence="2">SagB family peptide dehydrogenase</fullName>
    </submittedName>
</protein>
<name>A0ABY4WNF7_9BACL</name>
<dbReference type="RefSeq" id="WP_251875892.1">
    <property type="nucleotide sequence ID" value="NZ_CP098755.1"/>
</dbReference>
<dbReference type="PANTHER" id="PTHR43745">
    <property type="entry name" value="NITROREDUCTASE MJ1384-RELATED"/>
    <property type="match status" value="1"/>
</dbReference>
<sequence>MSLDAFLYDLHFDTDKAKPVDFEVDWEDAPHPYKLYRRLPAIPLCPEVPLTLEGRTSPTKPDLREFGHFLWYVCGLTQLSQTYLEDEVAEEHWFGPLQSCRRFIPSGGAMYPYELYVYLKMEDAPSGIYHYDVAHHRLVRLRSGNFDSYLARALGDRCDISACFGAAFVSSMYWKNFYKYNNFAYRLQGLDTGVMIGQLLEAAKRFGFEAGVRFQFLDRAVNHLLGLSEQEESVYAVIPLSLSPISEWFTKPSRGGSGGSISATELCRELTAVQHEHYVRSQRVLPFPMLIKMNEASMMESMDTQDTRDTTHTFDSLDTKNSAEISGVIQNRIGSNRNWHDEGATITLPRGQRPPVDLAVASQKRFSPERDFVLEKVGLEQLAALLHEATASFRYTNDLDGEEEESARVSLYGCFYQVEGVPDGAYRYDSTAHALRQLRPGDHRLWLQEGMALDNVNLFQVPLCFHVGGDRDHLKTVLGYRGYRIQQMEAGMLVQRLLLAASASGMGGHPLLGFDVSSCDELYQIASQGKTCLIQIPTGPYRHRPKLEGSLRG</sequence>
<evidence type="ECO:0000259" key="1">
    <source>
        <dbReference type="Pfam" id="PF00881"/>
    </source>
</evidence>
<dbReference type="InterPro" id="IPR052544">
    <property type="entry name" value="Bacteriocin_Proc_Enz"/>
</dbReference>
<dbReference type="SUPFAM" id="SSF55469">
    <property type="entry name" value="FMN-dependent nitroreductase-like"/>
    <property type="match status" value="2"/>
</dbReference>
<dbReference type="Pfam" id="PF00881">
    <property type="entry name" value="Nitroreductase"/>
    <property type="match status" value="2"/>
</dbReference>
<dbReference type="NCBIfam" id="TIGR03605">
    <property type="entry name" value="antibiot_sagB"/>
    <property type="match status" value="1"/>
</dbReference>
<organism evidence="2 3">
    <name type="scientific">Brevibacillus ruminantium</name>
    <dbReference type="NCBI Taxonomy" id="2950604"/>
    <lineage>
        <taxon>Bacteria</taxon>
        <taxon>Bacillati</taxon>
        <taxon>Bacillota</taxon>
        <taxon>Bacilli</taxon>
        <taxon>Bacillales</taxon>
        <taxon>Paenibacillaceae</taxon>
        <taxon>Brevibacillus</taxon>
    </lineage>
</organism>
<dbReference type="PANTHER" id="PTHR43745:SF2">
    <property type="entry name" value="NITROREDUCTASE MJ1384-RELATED"/>
    <property type="match status" value="1"/>
</dbReference>
<keyword evidence="3" id="KW-1185">Reference proteome</keyword>
<feature type="domain" description="Nitroreductase" evidence="1">
    <location>
        <begin position="102"/>
        <end position="237"/>
    </location>
</feature>
<gene>
    <name evidence="2" type="ORF">NDK47_13875</name>
</gene>
<dbReference type="InterPro" id="IPR020051">
    <property type="entry name" value="SagB-type_dehydrogenase"/>
</dbReference>
<proteinExistence type="predicted"/>
<feature type="domain" description="Nitroreductase" evidence="1">
    <location>
        <begin position="449"/>
        <end position="535"/>
    </location>
</feature>
<dbReference type="Gene3D" id="3.40.109.10">
    <property type="entry name" value="NADH Oxidase"/>
    <property type="match status" value="2"/>
</dbReference>
<dbReference type="EMBL" id="CP098755">
    <property type="protein sequence ID" value="USG68296.1"/>
    <property type="molecule type" value="Genomic_DNA"/>
</dbReference>
<dbReference type="CDD" id="cd02142">
    <property type="entry name" value="McbC_SagB-like_oxidoreductase"/>
    <property type="match status" value="1"/>
</dbReference>
<evidence type="ECO:0000313" key="2">
    <source>
        <dbReference type="EMBL" id="USG68296.1"/>
    </source>
</evidence>
<evidence type="ECO:0000313" key="3">
    <source>
        <dbReference type="Proteomes" id="UP001056500"/>
    </source>
</evidence>
<reference evidence="2" key="1">
    <citation type="submission" date="2022-06" db="EMBL/GenBank/DDBJ databases">
        <title>Genome sequencing of Brevibacillus sp. BB3-R1.</title>
        <authorList>
            <person name="Heo J."/>
            <person name="Lee D."/>
            <person name="Won M."/>
            <person name="Han B.-H."/>
            <person name="Hong S.-B."/>
            <person name="Kwon S.-W."/>
        </authorList>
    </citation>
    <scope>NUCLEOTIDE SEQUENCE</scope>
    <source>
        <strain evidence="2">BB3-R1</strain>
    </source>
</reference>
<dbReference type="InterPro" id="IPR000415">
    <property type="entry name" value="Nitroreductase-like"/>
</dbReference>
<dbReference type="InterPro" id="IPR029479">
    <property type="entry name" value="Nitroreductase"/>
</dbReference>
<accession>A0ABY4WNF7</accession>